<keyword evidence="3" id="KW-1185">Reference proteome</keyword>
<accession>A0A6M2YSR3</accession>
<organism evidence="2 3">
    <name type="scientific">Mycobacterium phage Weirdo19</name>
    <dbReference type="NCBI Taxonomy" id="2601610"/>
    <lineage>
        <taxon>Viruses</taxon>
        <taxon>Duplodnaviria</taxon>
        <taxon>Heunggongvirae</taxon>
        <taxon>Uroviricota</taxon>
        <taxon>Caudoviricetes</taxon>
        <taxon>Rosariovirus</taxon>
        <taxon>Rosariovirus Weirdo19ES</taxon>
    </lineage>
</organism>
<evidence type="ECO:0000256" key="1">
    <source>
        <dbReference type="SAM" id="MobiDB-lite"/>
    </source>
</evidence>
<feature type="compositionally biased region" description="Basic and acidic residues" evidence="1">
    <location>
        <begin position="16"/>
        <end position="27"/>
    </location>
</feature>
<sequence>MSAEPALFDYDGEPTPEARARTSDPETSHAAAGSLTPDRIRASQQAVLVELGRHRFGLTDHELVEAYTDAAEVGRVPMQSPSGIRSRRHELVDAGLVVDTGARIKLASGRNAIVWAVAP</sequence>
<feature type="region of interest" description="Disordered" evidence="1">
    <location>
        <begin position="1"/>
        <end position="37"/>
    </location>
</feature>
<dbReference type="EMBL" id="MN103533">
    <property type="protein sequence ID" value="QEA10828.1"/>
    <property type="molecule type" value="Genomic_DNA"/>
</dbReference>
<evidence type="ECO:0008006" key="4">
    <source>
        <dbReference type="Google" id="ProtNLM"/>
    </source>
</evidence>
<dbReference type="KEGG" id="vg:63911496"/>
<reference evidence="2 3" key="1">
    <citation type="journal article" date="2020" name="PLoS ONE">
        <title>Weirdo19ES is a novel singleton mycobacteriophage that selects for glycolipid deficient phage-resistant M. smegmatis mutants.</title>
        <authorList>
            <person name="Suarez C.A."/>
            <person name="Franceschelli J.J."/>
            <person name="Tasselli S.E."/>
            <person name="Morbidoni H.R."/>
        </authorList>
    </citation>
    <scope>NUCLEOTIDE SEQUENCE [LARGE SCALE GENOMIC DNA]</scope>
</reference>
<evidence type="ECO:0000313" key="3">
    <source>
        <dbReference type="Proteomes" id="UP000501191"/>
    </source>
</evidence>
<name>A0A6M2YSR3_9CAUD</name>
<proteinExistence type="predicted"/>
<dbReference type="RefSeq" id="YP_010050761.1">
    <property type="nucleotide sequence ID" value="NC_054433.1"/>
</dbReference>
<dbReference type="GeneID" id="63911496"/>
<evidence type="ECO:0000313" key="2">
    <source>
        <dbReference type="EMBL" id="QEA10828.1"/>
    </source>
</evidence>
<protein>
    <recommendedName>
        <fullName evidence="4">Helix-turn-helix DNA binding domain protein</fullName>
    </recommendedName>
</protein>
<dbReference type="Proteomes" id="UP000501191">
    <property type="component" value="Segment"/>
</dbReference>